<gene>
    <name evidence="5" type="primary">nadK_27</name>
    <name evidence="5" type="ORF">SDC9_107926</name>
</gene>
<dbReference type="GO" id="GO:0006741">
    <property type="term" value="P:NADP+ biosynthetic process"/>
    <property type="evidence" value="ECO:0007669"/>
    <property type="project" value="InterPro"/>
</dbReference>
<dbReference type="InterPro" id="IPR016064">
    <property type="entry name" value="NAD/diacylglycerol_kinase_sf"/>
</dbReference>
<name>A0A645B6N8_9ZZZZ</name>
<protein>
    <submittedName>
        <fullName evidence="5">NAD kinase</fullName>
        <ecNumber evidence="5">2.7.1.23</ecNumber>
    </submittedName>
</protein>
<keyword evidence="4" id="KW-0520">NAD</keyword>
<dbReference type="SUPFAM" id="SSF111331">
    <property type="entry name" value="NAD kinase/diacylglycerol kinase-like"/>
    <property type="match status" value="1"/>
</dbReference>
<reference evidence="5" key="1">
    <citation type="submission" date="2019-08" db="EMBL/GenBank/DDBJ databases">
        <authorList>
            <person name="Kucharzyk K."/>
            <person name="Murdoch R.W."/>
            <person name="Higgins S."/>
            <person name="Loffler F."/>
        </authorList>
    </citation>
    <scope>NUCLEOTIDE SEQUENCE</scope>
</reference>
<comment type="caution">
    <text evidence="5">The sequence shown here is derived from an EMBL/GenBank/DDBJ whole genome shotgun (WGS) entry which is preliminary data.</text>
</comment>
<dbReference type="Pfam" id="PF01513">
    <property type="entry name" value="NAD_kinase"/>
    <property type="match status" value="1"/>
</dbReference>
<dbReference type="PANTHER" id="PTHR20275:SF0">
    <property type="entry name" value="NAD KINASE"/>
    <property type="match status" value="1"/>
</dbReference>
<evidence type="ECO:0000313" key="5">
    <source>
        <dbReference type="EMBL" id="MPM61072.1"/>
    </source>
</evidence>
<dbReference type="Gene3D" id="3.40.50.10330">
    <property type="entry name" value="Probable inorganic polyphosphate/atp-NAD kinase, domain 1"/>
    <property type="match status" value="1"/>
</dbReference>
<dbReference type="GO" id="GO:0003951">
    <property type="term" value="F:NAD+ kinase activity"/>
    <property type="evidence" value="ECO:0007669"/>
    <property type="project" value="UniProtKB-EC"/>
</dbReference>
<dbReference type="HAMAP" id="MF_00361">
    <property type="entry name" value="NAD_kinase"/>
    <property type="match status" value="1"/>
</dbReference>
<dbReference type="EMBL" id="VSSQ01018137">
    <property type="protein sequence ID" value="MPM61072.1"/>
    <property type="molecule type" value="Genomic_DNA"/>
</dbReference>
<sequence>MQVARQTAGLLTEWGADVWVDDAVAHLFPEDNVVRAPKETCMSGADFVIAIGGDGTFLKAAAGAAVEGIPVLGINLGHTGFLAEVETGELQLLRRLFEGDYTVESRMMLQASVRRGGKVRYKGLALNDVVLHRGMVSRLLTMHVLCNGSFISTIRGDGLVIATPTGSTGYSLSAGGPVIDPKTACISMVPVCSHSLASRTIIFEAASKLTVTPEMEEGRDAYLSLDGAASFLLLQGDVVVLRKAPVTARILRLKPDNFYEILRNKFKEGDGT</sequence>
<dbReference type="InterPro" id="IPR002504">
    <property type="entry name" value="NADK"/>
</dbReference>
<dbReference type="Pfam" id="PF20143">
    <property type="entry name" value="NAD_kinase_C"/>
    <property type="match status" value="1"/>
</dbReference>
<dbReference type="PANTHER" id="PTHR20275">
    <property type="entry name" value="NAD KINASE"/>
    <property type="match status" value="1"/>
</dbReference>
<dbReference type="AlphaFoldDB" id="A0A645B6N8"/>
<organism evidence="5">
    <name type="scientific">bioreactor metagenome</name>
    <dbReference type="NCBI Taxonomy" id="1076179"/>
    <lineage>
        <taxon>unclassified sequences</taxon>
        <taxon>metagenomes</taxon>
        <taxon>ecological metagenomes</taxon>
    </lineage>
</organism>
<dbReference type="InterPro" id="IPR017437">
    <property type="entry name" value="ATP-NAD_kinase_PpnK-typ_C"/>
</dbReference>
<proteinExistence type="inferred from homology"/>
<keyword evidence="3" id="KW-0521">NADP</keyword>
<dbReference type="GO" id="GO:0019674">
    <property type="term" value="P:NAD+ metabolic process"/>
    <property type="evidence" value="ECO:0007669"/>
    <property type="project" value="InterPro"/>
</dbReference>
<dbReference type="InterPro" id="IPR017438">
    <property type="entry name" value="ATP-NAD_kinase_N"/>
</dbReference>
<keyword evidence="2 5" id="KW-0418">Kinase</keyword>
<evidence type="ECO:0000256" key="2">
    <source>
        <dbReference type="ARBA" id="ARBA00022777"/>
    </source>
</evidence>
<evidence type="ECO:0000256" key="1">
    <source>
        <dbReference type="ARBA" id="ARBA00022679"/>
    </source>
</evidence>
<accession>A0A645B6N8</accession>
<evidence type="ECO:0000256" key="4">
    <source>
        <dbReference type="ARBA" id="ARBA00023027"/>
    </source>
</evidence>
<keyword evidence="1 5" id="KW-0808">Transferase</keyword>
<dbReference type="EC" id="2.7.1.23" evidence="5"/>
<evidence type="ECO:0000256" key="3">
    <source>
        <dbReference type="ARBA" id="ARBA00022857"/>
    </source>
</evidence>
<dbReference type="Gene3D" id="2.60.200.30">
    <property type="entry name" value="Probable inorganic polyphosphate/atp-NAD kinase, domain 2"/>
    <property type="match status" value="1"/>
</dbReference>